<feature type="domain" description="Glycosyltransferase subfamily 4-like N-terminal" evidence="2">
    <location>
        <begin position="12"/>
        <end position="180"/>
    </location>
</feature>
<dbReference type="Pfam" id="PF00534">
    <property type="entry name" value="Glycos_transf_1"/>
    <property type="match status" value="1"/>
</dbReference>
<dbReference type="GO" id="GO:0016757">
    <property type="term" value="F:glycosyltransferase activity"/>
    <property type="evidence" value="ECO:0007669"/>
    <property type="project" value="InterPro"/>
</dbReference>
<dbReference type="InterPro" id="IPR001296">
    <property type="entry name" value="Glyco_trans_1"/>
</dbReference>
<evidence type="ECO:0000259" key="2">
    <source>
        <dbReference type="Pfam" id="PF13439"/>
    </source>
</evidence>
<keyword evidence="4" id="KW-1185">Reference proteome</keyword>
<dbReference type="PANTHER" id="PTHR45947">
    <property type="entry name" value="SULFOQUINOVOSYL TRANSFERASE SQD2"/>
    <property type="match status" value="1"/>
</dbReference>
<dbReference type="AlphaFoldDB" id="A0A2U3D704"/>
<sequence length="381" mass="42214">MKIGISCYATLGGSGAVATELGKALAMRGHEVHFIVSGTPFRLGYLGYFMENIYIHEVETTSYPVLQSSPYDLALSAKMADVIRHFDLDILHAHYAIPYAVCAFLAREMLHSHKVRIVTTLHGTDITVLAQDPLLRDVIRLGIEKSDAVTAVSQSLIDQTNELFEPACPIIKIHNFVNLHQYRRLESPKLKRRIAPNGEKILLHMSNFRAVKRIPDVIEIFRQVRRELPAKLLMVGEGPELDAARKLTCKEGIADDVLFLGKQDEVAPLLSLADLLLLPSQKESFGLVALEAMACGVPVIGSTAGGIPEVVEHGVSGYLASVGDTEKMGEYALSLLQHPENWKIFSSAARKRAAHFTMEEKVSQYESLYQRLVLQPQECES</sequence>
<dbReference type="InterPro" id="IPR023881">
    <property type="entry name" value="Thiol_BshA"/>
</dbReference>
<gene>
    <name evidence="3" type="ORF">BM613_10490</name>
</gene>
<dbReference type="InterPro" id="IPR028098">
    <property type="entry name" value="Glyco_trans_4-like_N"/>
</dbReference>
<evidence type="ECO:0000313" key="3">
    <source>
        <dbReference type="EMBL" id="PWI57070.1"/>
    </source>
</evidence>
<name>A0A2U3D704_SULT2</name>
<comment type="caution">
    <text evidence="3">The sequence shown here is derived from an EMBL/GenBank/DDBJ whole genome shotgun (WGS) entry which is preliminary data.</text>
</comment>
<dbReference type="OrthoDB" id="9810929at2"/>
<feature type="domain" description="Glycosyl transferase family 1" evidence="1">
    <location>
        <begin position="195"/>
        <end position="352"/>
    </location>
</feature>
<dbReference type="InterPro" id="IPR050194">
    <property type="entry name" value="Glycosyltransferase_grp1"/>
</dbReference>
<dbReference type="RefSeq" id="WP_109431150.1">
    <property type="nucleotide sequence ID" value="NZ_MPDK01000019.1"/>
</dbReference>
<dbReference type="SUPFAM" id="SSF53756">
    <property type="entry name" value="UDP-Glycosyltransferase/glycogen phosphorylase"/>
    <property type="match status" value="1"/>
</dbReference>
<dbReference type="EMBL" id="MPDK01000019">
    <property type="protein sequence ID" value="PWI57070.1"/>
    <property type="molecule type" value="Genomic_DNA"/>
</dbReference>
<proteinExistence type="predicted"/>
<dbReference type="GO" id="GO:0071793">
    <property type="term" value="P:bacillithiol biosynthetic process"/>
    <property type="evidence" value="ECO:0007669"/>
    <property type="project" value="InterPro"/>
</dbReference>
<dbReference type="NCBIfam" id="TIGR03999">
    <property type="entry name" value="thiol_BshA"/>
    <property type="match status" value="1"/>
</dbReference>
<dbReference type="Pfam" id="PF13439">
    <property type="entry name" value="Glyco_transf_4"/>
    <property type="match status" value="1"/>
</dbReference>
<dbReference type="PANTHER" id="PTHR45947:SF11">
    <property type="entry name" value="SLR1508 PROTEIN"/>
    <property type="match status" value="1"/>
</dbReference>
<accession>A0A2U3D704</accession>
<protein>
    <submittedName>
        <fullName evidence="3">N-acetyl-alpha-D-glucosaminyl L-malate synthase BshA</fullName>
    </submittedName>
</protein>
<dbReference type="Proteomes" id="UP000245380">
    <property type="component" value="Unassembled WGS sequence"/>
</dbReference>
<organism evidence="3 4">
    <name type="scientific">Sulfoacidibacillus thermotolerans</name>
    <name type="common">Acidibacillus sulfuroxidans</name>
    <dbReference type="NCBI Taxonomy" id="1765684"/>
    <lineage>
        <taxon>Bacteria</taxon>
        <taxon>Bacillati</taxon>
        <taxon>Bacillota</taxon>
        <taxon>Bacilli</taxon>
        <taxon>Bacillales</taxon>
        <taxon>Alicyclobacillaceae</taxon>
        <taxon>Sulfoacidibacillus</taxon>
    </lineage>
</organism>
<evidence type="ECO:0000313" key="4">
    <source>
        <dbReference type="Proteomes" id="UP000245380"/>
    </source>
</evidence>
<evidence type="ECO:0000259" key="1">
    <source>
        <dbReference type="Pfam" id="PF00534"/>
    </source>
</evidence>
<dbReference type="Gene3D" id="3.40.50.2000">
    <property type="entry name" value="Glycogen Phosphorylase B"/>
    <property type="match status" value="2"/>
</dbReference>
<reference evidence="3 4" key="1">
    <citation type="submission" date="2016-11" db="EMBL/GenBank/DDBJ databases">
        <title>Comparative genomics of Acidibacillus ferroxidans species.</title>
        <authorList>
            <person name="Oliveira G."/>
            <person name="Nunes G."/>
            <person name="Oliveira R."/>
            <person name="Araujo F."/>
            <person name="Salim A."/>
            <person name="Scholte L."/>
            <person name="Morais D."/>
            <person name="Nancucheo I."/>
            <person name="Johnson D.B."/>
            <person name="Grail B."/>
            <person name="Bittencourt J."/>
            <person name="Valadares R."/>
        </authorList>
    </citation>
    <scope>NUCLEOTIDE SEQUENCE [LARGE SCALE GENOMIC DNA]</scope>
    <source>
        <strain evidence="3 4">Y002</strain>
    </source>
</reference>